<keyword evidence="2" id="KW-1133">Transmembrane helix</keyword>
<evidence type="ECO:0000256" key="2">
    <source>
        <dbReference type="SAM" id="Phobius"/>
    </source>
</evidence>
<dbReference type="EMBL" id="JAPDMZ010000110">
    <property type="protein sequence ID" value="KAK0549559.1"/>
    <property type="molecule type" value="Genomic_DNA"/>
</dbReference>
<feature type="transmembrane region" description="Helical" evidence="2">
    <location>
        <begin position="219"/>
        <end position="238"/>
    </location>
</feature>
<feature type="compositionally biased region" description="Basic and acidic residues" evidence="1">
    <location>
        <begin position="13"/>
        <end position="26"/>
    </location>
</feature>
<keyword evidence="2" id="KW-0472">Membrane</keyword>
<evidence type="ECO:0000313" key="4">
    <source>
        <dbReference type="Proteomes" id="UP001176517"/>
    </source>
</evidence>
<protein>
    <submittedName>
        <fullName evidence="3">Uncharacterized protein</fullName>
    </submittedName>
</protein>
<dbReference type="AlphaFoldDB" id="A0AAN6GR58"/>
<keyword evidence="2" id="KW-0812">Transmembrane</keyword>
<name>A0AAN6GR58_9BASI</name>
<keyword evidence="4" id="KW-1185">Reference proteome</keyword>
<comment type="caution">
    <text evidence="3">The sequence shown here is derived from an EMBL/GenBank/DDBJ whole genome shotgun (WGS) entry which is preliminary data.</text>
</comment>
<feature type="transmembrane region" description="Helical" evidence="2">
    <location>
        <begin position="192"/>
        <end position="213"/>
    </location>
</feature>
<gene>
    <name evidence="3" type="ORF">OC846_004022</name>
</gene>
<reference evidence="3" key="1">
    <citation type="journal article" date="2023" name="PhytoFront">
        <title>Draft Genome Resources of Seven Strains of Tilletia horrida, Causal Agent of Kernel Smut of Rice.</title>
        <authorList>
            <person name="Khanal S."/>
            <person name="Antony Babu S."/>
            <person name="Zhou X.G."/>
        </authorList>
    </citation>
    <scope>NUCLEOTIDE SEQUENCE</scope>
    <source>
        <strain evidence="3">TX6</strain>
    </source>
</reference>
<sequence length="258" mass="29091">METIKRRTAYKAEGAEHNDPLAKLDDNATAEPLDDEEQTKIVQELTELNEKSNYLYRILLLFMLSLVLIVYMTPIPAYLAGTHPENHLTMFFSPHHHEHTHDDLTYLPAAPIYIFFFLIQGSLLAAAMYETAERLSLVKIAPKPFPQQPHRFGTAPDWLAPALDDIRMQPSEAQKQKQDKGDRVSARVGGRLVYIIFLTVLSLPLPLLTFGVGSFTNSGWWALSTGALTVLSLVEWWMGKVTAETQQLGSMKYSYRGA</sequence>
<feature type="transmembrane region" description="Helical" evidence="2">
    <location>
        <begin position="58"/>
        <end position="80"/>
    </location>
</feature>
<accession>A0AAN6GR58</accession>
<organism evidence="3 4">
    <name type="scientific">Tilletia horrida</name>
    <dbReference type="NCBI Taxonomy" id="155126"/>
    <lineage>
        <taxon>Eukaryota</taxon>
        <taxon>Fungi</taxon>
        <taxon>Dikarya</taxon>
        <taxon>Basidiomycota</taxon>
        <taxon>Ustilaginomycotina</taxon>
        <taxon>Exobasidiomycetes</taxon>
        <taxon>Tilletiales</taxon>
        <taxon>Tilletiaceae</taxon>
        <taxon>Tilletia</taxon>
    </lineage>
</organism>
<feature type="region of interest" description="Disordered" evidence="1">
    <location>
        <begin position="1"/>
        <end position="36"/>
    </location>
</feature>
<proteinExistence type="predicted"/>
<evidence type="ECO:0000313" key="3">
    <source>
        <dbReference type="EMBL" id="KAK0549559.1"/>
    </source>
</evidence>
<feature type="transmembrane region" description="Helical" evidence="2">
    <location>
        <begin position="110"/>
        <end position="129"/>
    </location>
</feature>
<dbReference type="Proteomes" id="UP001176517">
    <property type="component" value="Unassembled WGS sequence"/>
</dbReference>
<evidence type="ECO:0000256" key="1">
    <source>
        <dbReference type="SAM" id="MobiDB-lite"/>
    </source>
</evidence>